<dbReference type="EMBL" id="CM056744">
    <property type="protein sequence ID" value="KAJ8665552.1"/>
    <property type="molecule type" value="Genomic_DNA"/>
</dbReference>
<evidence type="ECO:0000313" key="1">
    <source>
        <dbReference type="EMBL" id="KAJ8665552.1"/>
    </source>
</evidence>
<comment type="caution">
    <text evidence="1">The sequence shown here is derived from an EMBL/GenBank/DDBJ whole genome shotgun (WGS) entry which is preliminary data.</text>
</comment>
<accession>A0ACC2N334</accession>
<proteinExistence type="predicted"/>
<organism evidence="1 2">
    <name type="scientific">Eretmocerus hayati</name>
    <dbReference type="NCBI Taxonomy" id="131215"/>
    <lineage>
        <taxon>Eukaryota</taxon>
        <taxon>Metazoa</taxon>
        <taxon>Ecdysozoa</taxon>
        <taxon>Arthropoda</taxon>
        <taxon>Hexapoda</taxon>
        <taxon>Insecta</taxon>
        <taxon>Pterygota</taxon>
        <taxon>Neoptera</taxon>
        <taxon>Endopterygota</taxon>
        <taxon>Hymenoptera</taxon>
        <taxon>Apocrita</taxon>
        <taxon>Proctotrupomorpha</taxon>
        <taxon>Chalcidoidea</taxon>
        <taxon>Aphelinidae</taxon>
        <taxon>Aphelininae</taxon>
        <taxon>Eretmocerus</taxon>
    </lineage>
</organism>
<dbReference type="Proteomes" id="UP001239111">
    <property type="component" value="Chromosome 4"/>
</dbReference>
<evidence type="ECO:0000313" key="2">
    <source>
        <dbReference type="Proteomes" id="UP001239111"/>
    </source>
</evidence>
<protein>
    <submittedName>
        <fullName evidence="1">Uncharacterized protein</fullName>
    </submittedName>
</protein>
<gene>
    <name evidence="1" type="ORF">QAD02_007214</name>
</gene>
<reference evidence="1" key="1">
    <citation type="submission" date="2023-04" db="EMBL/GenBank/DDBJ databases">
        <title>A chromosome-level genome assembly of the parasitoid wasp Eretmocerus hayati.</title>
        <authorList>
            <person name="Zhong Y."/>
            <person name="Liu S."/>
            <person name="Liu Y."/>
        </authorList>
    </citation>
    <scope>NUCLEOTIDE SEQUENCE</scope>
    <source>
        <strain evidence="1">ZJU_SS_LIU_2023</strain>
    </source>
</reference>
<name>A0ACC2N334_9HYME</name>
<sequence length="178" mass="20049">MSHTDENEIKITGIPSAVEAPLIESACEILLEVGLTSLQNLILNHREWQKTGDNDSQRVVIVKLVGGVREMIMRNVKELKDKTAQSIFGVGDNTRIYINQVYPRSVYTLLREARETSKMLNYAPPVVKNMLVFMRETSESDLILVQDAADFKNFRPRIIPQDAQAASNSVRENGMETA</sequence>
<keyword evidence="2" id="KW-1185">Reference proteome</keyword>